<gene>
    <name evidence="2" type="ORF">F0L68_21790</name>
</gene>
<dbReference type="OrthoDB" id="156718at2"/>
<proteinExistence type="predicted"/>
<name>A0A5B2X8U2_9PSEU</name>
<dbReference type="EMBL" id="VUOB01000038">
    <property type="protein sequence ID" value="KAA2259556.1"/>
    <property type="molecule type" value="Genomic_DNA"/>
</dbReference>
<sequence>MSEHSAQPVDTYPVSFTVDYPDRPLNRLTTFFRIVVVIPIALVLSAVGGSEIDTWNRVDGSGAVHAAFTAGGLLFGAPLLMIVFRRKYPRWWFDWNIQLLGFSNRVGAYLSLLRDEYPSTDEEQAVHLEIPYPDAERDLNQWLPLAKWFLAIPHYVVLFFLGIAGTVAIIIAWFAILFTGRYPRGLFDFVVGVIRWGVRVLAYAYLLTTDRYPPFSLS</sequence>
<evidence type="ECO:0000256" key="1">
    <source>
        <dbReference type="SAM" id="Phobius"/>
    </source>
</evidence>
<keyword evidence="1" id="KW-0472">Membrane</keyword>
<reference evidence="2 3" key="1">
    <citation type="submission" date="2019-09" db="EMBL/GenBank/DDBJ databases">
        <title>Goodfellowia gen. nov., a new genus of the Pseudonocardineae related to Actinoalloteichus, containing Goodfellowia coeruleoviolacea gen. nov., comb. nov. gen. nov., comb. nov.</title>
        <authorList>
            <person name="Labeda D."/>
        </authorList>
    </citation>
    <scope>NUCLEOTIDE SEQUENCE [LARGE SCALE GENOMIC DNA]</scope>
    <source>
        <strain evidence="2 3">AN110305</strain>
    </source>
</reference>
<organism evidence="2 3">
    <name type="scientific">Solihabitans fulvus</name>
    <dbReference type="NCBI Taxonomy" id="1892852"/>
    <lineage>
        <taxon>Bacteria</taxon>
        <taxon>Bacillati</taxon>
        <taxon>Actinomycetota</taxon>
        <taxon>Actinomycetes</taxon>
        <taxon>Pseudonocardiales</taxon>
        <taxon>Pseudonocardiaceae</taxon>
        <taxon>Solihabitans</taxon>
    </lineage>
</organism>
<dbReference type="AlphaFoldDB" id="A0A5B2X8U2"/>
<feature type="transmembrane region" description="Helical" evidence="1">
    <location>
        <begin position="152"/>
        <end position="178"/>
    </location>
</feature>
<comment type="caution">
    <text evidence="2">The sequence shown here is derived from an EMBL/GenBank/DDBJ whole genome shotgun (WGS) entry which is preliminary data.</text>
</comment>
<feature type="transmembrane region" description="Helical" evidence="1">
    <location>
        <begin position="185"/>
        <end position="206"/>
    </location>
</feature>
<keyword evidence="3" id="KW-1185">Reference proteome</keyword>
<keyword evidence="1" id="KW-0812">Transmembrane</keyword>
<dbReference type="InterPro" id="IPR025498">
    <property type="entry name" value="DUF4389"/>
</dbReference>
<evidence type="ECO:0000313" key="3">
    <source>
        <dbReference type="Proteomes" id="UP000323454"/>
    </source>
</evidence>
<reference evidence="2 3" key="2">
    <citation type="submission" date="2019-09" db="EMBL/GenBank/DDBJ databases">
        <authorList>
            <person name="Jin C."/>
        </authorList>
    </citation>
    <scope>NUCLEOTIDE SEQUENCE [LARGE SCALE GENOMIC DNA]</scope>
    <source>
        <strain evidence="2 3">AN110305</strain>
    </source>
</reference>
<dbReference type="RefSeq" id="WP_149851469.1">
    <property type="nucleotide sequence ID" value="NZ_VUOB01000038.1"/>
</dbReference>
<dbReference type="Pfam" id="PF14333">
    <property type="entry name" value="DUF4389"/>
    <property type="match status" value="1"/>
</dbReference>
<feature type="transmembrane region" description="Helical" evidence="1">
    <location>
        <begin position="31"/>
        <end position="50"/>
    </location>
</feature>
<feature type="transmembrane region" description="Helical" evidence="1">
    <location>
        <begin position="62"/>
        <end position="84"/>
    </location>
</feature>
<evidence type="ECO:0000313" key="2">
    <source>
        <dbReference type="EMBL" id="KAA2259556.1"/>
    </source>
</evidence>
<accession>A0A5B2X8U2</accession>
<protein>
    <submittedName>
        <fullName evidence="2">DUF4389 domain-containing protein</fullName>
    </submittedName>
</protein>
<keyword evidence="1" id="KW-1133">Transmembrane helix</keyword>
<dbReference type="Proteomes" id="UP000323454">
    <property type="component" value="Unassembled WGS sequence"/>
</dbReference>